<dbReference type="Proteomes" id="UP000289166">
    <property type="component" value="Unassembled WGS sequence"/>
</dbReference>
<comment type="caution">
    <text evidence="2">The sequence shown here is derived from an EMBL/GenBank/DDBJ whole genome shotgun (WGS) entry which is preliminary data.</text>
</comment>
<dbReference type="EMBL" id="RLII01000002">
    <property type="protein sequence ID" value="RXE60144.1"/>
    <property type="molecule type" value="Genomic_DNA"/>
</dbReference>
<name>A0A4Q0I6W8_9FIRM</name>
<evidence type="ECO:0000313" key="2">
    <source>
        <dbReference type="EMBL" id="RXE60144.1"/>
    </source>
</evidence>
<keyword evidence="2" id="KW-0282">Flagellum</keyword>
<feature type="transmembrane region" description="Helical" evidence="1">
    <location>
        <begin position="20"/>
        <end position="39"/>
    </location>
</feature>
<evidence type="ECO:0000256" key="1">
    <source>
        <dbReference type="SAM" id="Phobius"/>
    </source>
</evidence>
<keyword evidence="3" id="KW-1185">Reference proteome</keyword>
<evidence type="ECO:0000313" key="3">
    <source>
        <dbReference type="Proteomes" id="UP000289166"/>
    </source>
</evidence>
<protein>
    <submittedName>
        <fullName evidence="2">Flagellar biosynthesis protein FlgA</fullName>
    </submittedName>
</protein>
<sequence length="294" mass="33653">MDINSIKSIKPGNQLPKKLLAIFFSIAVIIGAFIFLNNLNNSAKDTVDIVVIKSSGGLPAKTQITKDNIMKYSIIKKEFKEDMITYDKVDTVLDKYSLYYIRNGDPIYYDQITDEKPLQNEWLYELEKDYEVLTVRYDYLECGGDILRPGDLVRVRVTYTEENPMQQPANGMVYGGSQKTKKTEILFDSIRVKDLINSSGHSIYEVIKEVLKLNDKQRQETMKSREFLQSVKAESLLLAATKEQVNKYAKLNGQQDAVFTFTILSRDGNDEVLDQLPVIEKEVESWITESGTRD</sequence>
<keyword evidence="1" id="KW-0812">Transmembrane</keyword>
<keyword evidence="2" id="KW-0966">Cell projection</keyword>
<organism evidence="2 3">
    <name type="scientific">Acetivibrio mesophilus</name>
    <dbReference type="NCBI Taxonomy" id="2487273"/>
    <lineage>
        <taxon>Bacteria</taxon>
        <taxon>Bacillati</taxon>
        <taxon>Bacillota</taxon>
        <taxon>Clostridia</taxon>
        <taxon>Eubacteriales</taxon>
        <taxon>Oscillospiraceae</taxon>
        <taxon>Acetivibrio</taxon>
    </lineage>
</organism>
<proteinExistence type="predicted"/>
<accession>A0A4Q0I6W8</accession>
<dbReference type="RefSeq" id="WP_069196264.1">
    <property type="nucleotide sequence ID" value="NZ_RLII01000002.1"/>
</dbReference>
<keyword evidence="1" id="KW-1133">Transmembrane helix</keyword>
<dbReference type="AlphaFoldDB" id="A0A4Q0I6W8"/>
<gene>
    <name evidence="2" type="ORF">EFD62_02625</name>
</gene>
<reference evidence="3" key="1">
    <citation type="submission" date="2018-11" db="EMBL/GenBank/DDBJ databases">
        <title>Genome sequencing of a novel mesophilic and cellulolytic organism within the genus Hungateiclostridium.</title>
        <authorList>
            <person name="Rettenmaier R."/>
            <person name="Liebl W."/>
            <person name="Zverlov V."/>
        </authorList>
    </citation>
    <scope>NUCLEOTIDE SEQUENCE [LARGE SCALE GENOMIC DNA]</scope>
    <source>
        <strain evidence="3">N2K1</strain>
    </source>
</reference>
<keyword evidence="1" id="KW-0472">Membrane</keyword>
<dbReference type="OrthoDB" id="2082199at2"/>
<keyword evidence="2" id="KW-0969">Cilium</keyword>